<protein>
    <submittedName>
        <fullName evidence="1">CaiF/GrlA family transcriptional regulator</fullName>
    </submittedName>
</protein>
<dbReference type="EMBL" id="RVIJ01000059">
    <property type="protein sequence ID" value="MLW03720.1"/>
    <property type="molecule type" value="Genomic_DNA"/>
</dbReference>
<dbReference type="AlphaFoldDB" id="A0A3R0XWN6"/>
<gene>
    <name evidence="1" type="ORF">EAK82_26870</name>
</gene>
<reference evidence="1" key="1">
    <citation type="submission" date="2018-10" db="EMBL/GenBank/DDBJ databases">
        <authorList>
            <consortium name="PulseNet: The National Subtyping Network for Foodborne Disease Surveillance"/>
            <person name="Tarr C.L."/>
            <person name="Trees E."/>
            <person name="Katz L.S."/>
            <person name="Carleton-Romer H.A."/>
            <person name="Stroika S."/>
            <person name="Kucerova Z."/>
            <person name="Roache K.F."/>
            <person name="Sabol A.L."/>
            <person name="Besser J."/>
            <person name="Gerner-Smidt P."/>
        </authorList>
    </citation>
    <scope>NUCLEOTIDE SEQUENCE [LARGE SCALE GENOMIC DNA]</scope>
    <source>
        <strain evidence="1">PNUSAS038541</strain>
    </source>
</reference>
<dbReference type="Proteomes" id="UP000885392">
    <property type="component" value="Unassembled WGS sequence"/>
</dbReference>
<organism evidence="1">
    <name type="scientific">Salmonella enterica</name>
    <name type="common">Salmonella choleraesuis</name>
    <dbReference type="NCBI Taxonomy" id="28901"/>
    <lineage>
        <taxon>Bacteria</taxon>
        <taxon>Pseudomonadati</taxon>
        <taxon>Pseudomonadota</taxon>
        <taxon>Gammaproteobacteria</taxon>
        <taxon>Enterobacterales</taxon>
        <taxon>Enterobacteriaceae</taxon>
        <taxon>Salmonella</taxon>
    </lineage>
</organism>
<proteinExistence type="predicted"/>
<evidence type="ECO:0000313" key="1">
    <source>
        <dbReference type="EMBL" id="MLW03720.1"/>
    </source>
</evidence>
<feature type="non-terminal residue" evidence="1">
    <location>
        <position position="23"/>
    </location>
</feature>
<accession>A0A3R0XWN6</accession>
<sequence>MCPDNTHAKKQFIFPADDIHYPG</sequence>
<name>A0A3R0XWN6_SALER</name>
<comment type="caution">
    <text evidence="1">The sequence shown here is derived from an EMBL/GenBank/DDBJ whole genome shotgun (WGS) entry which is preliminary data.</text>
</comment>